<sequence>MIAIDRLDHLVVTTEDIEASVRFYVDLLNMELDSSNNRYAVRFGNQKINLHRGKAEFLPAAQRPTAGSADFCLIARGNIADIYAELLAKNAPLEPGMGIVPRTGAAGPIDSIYLRDPDGNLVEISVYRT</sequence>
<feature type="domain" description="VOC" evidence="1">
    <location>
        <begin position="6"/>
        <end position="127"/>
    </location>
</feature>
<protein>
    <recommendedName>
        <fullName evidence="1">VOC domain-containing protein</fullName>
    </recommendedName>
</protein>
<dbReference type="EMBL" id="FLUQ01000001">
    <property type="protein sequence ID" value="SBV97207.1"/>
    <property type="molecule type" value="Genomic_DNA"/>
</dbReference>
<accession>A0A212JCN4</accession>
<dbReference type="SUPFAM" id="SSF54593">
    <property type="entry name" value="Glyoxalase/Bleomycin resistance protein/Dihydroxybiphenyl dioxygenase"/>
    <property type="match status" value="1"/>
</dbReference>
<dbReference type="PANTHER" id="PTHR21366">
    <property type="entry name" value="GLYOXALASE FAMILY PROTEIN"/>
    <property type="match status" value="1"/>
</dbReference>
<evidence type="ECO:0000313" key="2">
    <source>
        <dbReference type="EMBL" id="SBV97207.1"/>
    </source>
</evidence>
<dbReference type="Gene3D" id="3.10.180.10">
    <property type="entry name" value="2,3-Dihydroxybiphenyl 1,2-Dioxygenase, domain 1"/>
    <property type="match status" value="1"/>
</dbReference>
<gene>
    <name evidence="2" type="ORF">KL86DPRO_11177</name>
</gene>
<dbReference type="InterPro" id="IPR029068">
    <property type="entry name" value="Glyas_Bleomycin-R_OHBP_Dase"/>
</dbReference>
<dbReference type="InterPro" id="IPR004360">
    <property type="entry name" value="Glyas_Fos-R_dOase_dom"/>
</dbReference>
<dbReference type="CDD" id="cd07253">
    <property type="entry name" value="GLOD5"/>
    <property type="match status" value="1"/>
</dbReference>
<reference evidence="2" key="1">
    <citation type="submission" date="2016-04" db="EMBL/GenBank/DDBJ databases">
        <authorList>
            <person name="Evans L.H."/>
            <person name="Alamgir A."/>
            <person name="Owens N."/>
            <person name="Weber N.D."/>
            <person name="Virtaneva K."/>
            <person name="Barbian K."/>
            <person name="Babar A."/>
            <person name="Rosenke K."/>
        </authorList>
    </citation>
    <scope>NUCLEOTIDE SEQUENCE</scope>
    <source>
        <strain evidence="2">86</strain>
    </source>
</reference>
<dbReference type="AlphaFoldDB" id="A0A212JCN4"/>
<proteinExistence type="predicted"/>
<dbReference type="InterPro" id="IPR050383">
    <property type="entry name" value="GlyoxalaseI/FosfomycinResist"/>
</dbReference>
<organism evidence="2">
    <name type="scientific">uncultured delta proteobacterium</name>
    <dbReference type="NCBI Taxonomy" id="34034"/>
    <lineage>
        <taxon>Bacteria</taxon>
        <taxon>Deltaproteobacteria</taxon>
        <taxon>environmental samples</taxon>
    </lineage>
</organism>
<dbReference type="PANTHER" id="PTHR21366:SF14">
    <property type="entry name" value="GLYOXALASE DOMAIN-CONTAINING PROTEIN 5"/>
    <property type="match status" value="1"/>
</dbReference>
<dbReference type="PROSITE" id="PS51819">
    <property type="entry name" value="VOC"/>
    <property type="match status" value="1"/>
</dbReference>
<name>A0A212JCN4_9DELT</name>
<evidence type="ECO:0000259" key="1">
    <source>
        <dbReference type="PROSITE" id="PS51819"/>
    </source>
</evidence>
<dbReference type="Pfam" id="PF00903">
    <property type="entry name" value="Glyoxalase"/>
    <property type="match status" value="1"/>
</dbReference>
<dbReference type="InterPro" id="IPR037523">
    <property type="entry name" value="VOC_core"/>
</dbReference>